<keyword evidence="1" id="KW-0677">Repeat</keyword>
<feature type="domain" description="RGS" evidence="5">
    <location>
        <begin position="1126"/>
        <end position="1242"/>
    </location>
</feature>
<dbReference type="InterPro" id="IPR011993">
    <property type="entry name" value="PH-like_dom_sf"/>
</dbReference>
<dbReference type="SMART" id="SM00368">
    <property type="entry name" value="LRR_RI"/>
    <property type="match status" value="3"/>
</dbReference>
<keyword evidence="2 3" id="KW-0040">ANK repeat</keyword>
<dbReference type="SUPFAM" id="SSF48403">
    <property type="entry name" value="Ankyrin repeat"/>
    <property type="match status" value="1"/>
</dbReference>
<feature type="repeat" description="ANK" evidence="3">
    <location>
        <begin position="846"/>
        <end position="878"/>
    </location>
</feature>
<dbReference type="InterPro" id="IPR016137">
    <property type="entry name" value="RGS"/>
</dbReference>
<dbReference type="EMBL" id="JAOAOG010000109">
    <property type="protein sequence ID" value="KAJ6248688.1"/>
    <property type="molecule type" value="Genomic_DNA"/>
</dbReference>
<dbReference type="Gene3D" id="1.25.40.20">
    <property type="entry name" value="Ankyrin repeat-containing domain"/>
    <property type="match status" value="2"/>
</dbReference>
<gene>
    <name evidence="6" type="ORF">M0813_17422</name>
</gene>
<dbReference type="Pfam" id="PF00615">
    <property type="entry name" value="RGS"/>
    <property type="match status" value="1"/>
</dbReference>
<dbReference type="PRINTS" id="PR01301">
    <property type="entry name" value="RGSPROTEIN"/>
</dbReference>
<dbReference type="Gene3D" id="1.10.167.10">
    <property type="entry name" value="Regulator of G-protein Signalling 4, domain 2"/>
    <property type="match status" value="1"/>
</dbReference>
<feature type="region of interest" description="Disordered" evidence="4">
    <location>
        <begin position="688"/>
        <end position="769"/>
    </location>
</feature>
<evidence type="ECO:0000313" key="7">
    <source>
        <dbReference type="Proteomes" id="UP001150062"/>
    </source>
</evidence>
<dbReference type="InterPro" id="IPR001611">
    <property type="entry name" value="Leu-rich_rpt"/>
</dbReference>
<keyword evidence="7" id="KW-1185">Reference proteome</keyword>
<dbReference type="Pfam" id="PF13516">
    <property type="entry name" value="LRR_6"/>
    <property type="match status" value="1"/>
</dbReference>
<feature type="repeat" description="ANK" evidence="3">
    <location>
        <begin position="988"/>
        <end position="1020"/>
    </location>
</feature>
<evidence type="ECO:0000256" key="2">
    <source>
        <dbReference type="ARBA" id="ARBA00023043"/>
    </source>
</evidence>
<evidence type="ECO:0000256" key="4">
    <source>
        <dbReference type="SAM" id="MobiDB-lite"/>
    </source>
</evidence>
<feature type="repeat" description="ANK" evidence="3">
    <location>
        <begin position="881"/>
        <end position="914"/>
    </location>
</feature>
<dbReference type="InterPro" id="IPR036305">
    <property type="entry name" value="RGS_sf"/>
</dbReference>
<feature type="repeat" description="ANK" evidence="3">
    <location>
        <begin position="915"/>
        <end position="954"/>
    </location>
</feature>
<evidence type="ECO:0000313" key="6">
    <source>
        <dbReference type="EMBL" id="KAJ6248688.1"/>
    </source>
</evidence>
<feature type="compositionally biased region" description="Basic and acidic residues" evidence="4">
    <location>
        <begin position="750"/>
        <end position="761"/>
    </location>
</feature>
<dbReference type="SMART" id="SM00315">
    <property type="entry name" value="RGS"/>
    <property type="match status" value="1"/>
</dbReference>
<dbReference type="Pfam" id="PF12796">
    <property type="entry name" value="Ank_2"/>
    <property type="match status" value="2"/>
</dbReference>
<dbReference type="PANTHER" id="PTHR24198">
    <property type="entry name" value="ANKYRIN REPEAT AND PROTEIN KINASE DOMAIN-CONTAINING PROTEIN"/>
    <property type="match status" value="1"/>
</dbReference>
<dbReference type="Gene3D" id="2.30.29.30">
    <property type="entry name" value="Pleckstrin-homology domain (PH domain)/Phosphotyrosine-binding domain (PTB)"/>
    <property type="match status" value="1"/>
</dbReference>
<dbReference type="SUPFAM" id="SSF52047">
    <property type="entry name" value="RNI-like"/>
    <property type="match status" value="1"/>
</dbReference>
<dbReference type="InterPro" id="IPR032675">
    <property type="entry name" value="LRR_dom_sf"/>
</dbReference>
<dbReference type="Proteomes" id="UP001150062">
    <property type="component" value="Unassembled WGS sequence"/>
</dbReference>
<evidence type="ECO:0000256" key="1">
    <source>
        <dbReference type="ARBA" id="ARBA00022737"/>
    </source>
</evidence>
<dbReference type="SMART" id="SM00248">
    <property type="entry name" value="ANK"/>
    <property type="match status" value="6"/>
</dbReference>
<reference evidence="6" key="1">
    <citation type="submission" date="2022-08" db="EMBL/GenBank/DDBJ databases">
        <title>Novel sulfate-reducing endosymbionts in the free-living metamonad Anaeramoeba.</title>
        <authorList>
            <person name="Jerlstrom-Hultqvist J."/>
            <person name="Cepicka I."/>
            <person name="Gallot-Lavallee L."/>
            <person name="Salas-Leiva D."/>
            <person name="Curtis B.A."/>
            <person name="Zahonova K."/>
            <person name="Pipaliya S."/>
            <person name="Dacks J."/>
            <person name="Roger A.J."/>
        </authorList>
    </citation>
    <scope>NUCLEOTIDE SEQUENCE</scope>
    <source>
        <strain evidence="6">Schooner1</strain>
    </source>
</reference>
<proteinExistence type="predicted"/>
<accession>A0ABQ8YVI2</accession>
<dbReference type="CDD" id="cd07440">
    <property type="entry name" value="RGS"/>
    <property type="match status" value="1"/>
</dbReference>
<dbReference type="PROSITE" id="PS50132">
    <property type="entry name" value="RGS"/>
    <property type="match status" value="1"/>
</dbReference>
<dbReference type="Gene3D" id="3.80.10.10">
    <property type="entry name" value="Ribonuclease Inhibitor"/>
    <property type="match status" value="1"/>
</dbReference>
<dbReference type="InterPro" id="IPR044926">
    <property type="entry name" value="RGS_subdomain_2"/>
</dbReference>
<dbReference type="InterPro" id="IPR036770">
    <property type="entry name" value="Ankyrin_rpt-contain_sf"/>
</dbReference>
<dbReference type="PANTHER" id="PTHR24198:SF165">
    <property type="entry name" value="ANKYRIN REPEAT-CONTAINING PROTEIN-RELATED"/>
    <property type="match status" value="1"/>
</dbReference>
<sequence length="1251" mass="144694">MNEAIKGFLKTREETSLQMETVDGHGKFKGTEFIWLLASHRIFIFIFKKKLKLFHESHLLEIESIQSQDLLNFTIKAANKEISFQTIKTDKILQQLNEQYSMITAGNTNESPFLIEIKPKFRSIRLGKIFIQDRKNVEANLEPAQKYVESYRAQCSLYNIKPNLHFIRYIYDQNLSNNQKIKKTLNLSNFKYIDVKNSHQCYLDLHPVFLALHHNSYYTKIILKSTNRNESLQLIADALTTNKTITSINFHLNGATEGFDAIALALKSNHDSNLKKINFSNLRPTDRSIQRFVQEIAYSKQGFSCFKLVNIGFKGKMIQSLFQSLIDNETNQKLKKLDLSENQFLKIGSKSFVEFLSNLSSNEQKIDHLSFSNIKPSLHGVLSSISSQLYLNLITLNLSSNSINNSCGKVLIDFLKKSNKLLNLNLSMTGISKKHFNSILIVIKNKSNAHKFSLNCEENSLGTKAALYLSAILESGKDPFQSLFIGGNNFGHKGCLAIFKSILNHKNLQILSIGRNVKKSADTSDLAQTVSQFFSQNKTVVRLDLSGYKNYKLQHDFALCFDSLNQNSSLQYLDLSHNCIGDQALLQLFGSVKENKSLLYLNWEDNDASVELLSHFKRILLTNKTLCKSPMPINSFKRKMKLKDLSLKNEIEEILSNNSKENDYNTKNLNKNWNSMATKLVHSYSKNSEISGLENSENEKGGKNIDSNNTSIHEKNGLIDNTKKETNENDNKDEKGSNSNENENEMENENENRKEKEKEINGDNINKNQIQKEKEISELINKERSIEKNINLSLNETSDKEDILDENLKQMDEQLKSLIISNDLKQLELIQESKTPIDLQVLDLKALKSPLHYACQIGNPFFLSYLLNHGCDIFINTADKQGFSPIHILFNESRNEECIQLLSDYGVRFNIRDKNGRTPLMYVIQNISSLHRNKHRSVFNLLVKKGAKINLLNKEGQSLLHLIAKFKGVELLKTLLKYQLDINKQDNNGNTPLHVAITFKDLEMVCLLLLNKANCFIRNKENQLPLDIAVKLNFEHAIEILQNSDNEKISEEDLTLAIKKKATQMMSIVIETRKYEEFRGKTLERDQQTLKKFDVQYQEYLKDIKIKEIKKKYPLKNALNGENNIKIQTVLNEDKLKFWFLKFLQSQYCDENLLFYDRIKQLSQINKQYNYMFQLASEAIYDDFLQDNARKLVNVDFEFKQIIQKNLKERPIPRDLYNKSQQWIYQLLNQDSYPKFLRSNHYYFMNLAQEN</sequence>
<organism evidence="6 7">
    <name type="scientific">Anaeramoeba flamelloides</name>
    <dbReference type="NCBI Taxonomy" id="1746091"/>
    <lineage>
        <taxon>Eukaryota</taxon>
        <taxon>Metamonada</taxon>
        <taxon>Anaeramoebidae</taxon>
        <taxon>Anaeramoeba</taxon>
    </lineage>
</organism>
<feature type="repeat" description="ANK" evidence="3">
    <location>
        <begin position="955"/>
        <end position="987"/>
    </location>
</feature>
<feature type="compositionally biased region" description="Basic and acidic residues" evidence="4">
    <location>
        <begin position="712"/>
        <end position="736"/>
    </location>
</feature>
<protein>
    <submittedName>
        <fullName evidence="6">Leucine-rich repeat</fullName>
    </submittedName>
</protein>
<comment type="caution">
    <text evidence="6">The sequence shown here is derived from an EMBL/GenBank/DDBJ whole genome shotgun (WGS) entry which is preliminary data.</text>
</comment>
<dbReference type="PROSITE" id="PS50088">
    <property type="entry name" value="ANK_REPEAT"/>
    <property type="match status" value="5"/>
</dbReference>
<dbReference type="InterPro" id="IPR002110">
    <property type="entry name" value="Ankyrin_rpt"/>
</dbReference>
<evidence type="ECO:0000256" key="3">
    <source>
        <dbReference type="PROSITE-ProRule" id="PRU00023"/>
    </source>
</evidence>
<dbReference type="SUPFAM" id="SSF48097">
    <property type="entry name" value="Regulator of G-protein signaling, RGS"/>
    <property type="match status" value="1"/>
</dbReference>
<name>A0ABQ8YVI2_9EUKA</name>
<dbReference type="PROSITE" id="PS51450">
    <property type="entry name" value="LRR"/>
    <property type="match status" value="2"/>
</dbReference>
<evidence type="ECO:0000259" key="5">
    <source>
        <dbReference type="PROSITE" id="PS50132"/>
    </source>
</evidence>
<dbReference type="PROSITE" id="PS50297">
    <property type="entry name" value="ANK_REP_REGION"/>
    <property type="match status" value="3"/>
</dbReference>